<sequence length="131" mass="15256">MELKRKKEFYSKNKSIARLLEKYTANVIELSKRQIQLVILFGSVARGEWVKGSDIDILAVSSNKDSDSINILNKAKIDVSPLLEIRPISTTIEKFTEGLRKKTEFYRELWSDRIVLYSESLFWQLVREGNE</sequence>
<dbReference type="PANTHER" id="PTHR33933">
    <property type="entry name" value="NUCLEOTIDYLTRANSFERASE"/>
    <property type="match status" value="1"/>
</dbReference>
<dbReference type="Proteomes" id="UP000230052">
    <property type="component" value="Unassembled WGS sequence"/>
</dbReference>
<dbReference type="PANTHER" id="PTHR33933:SF1">
    <property type="entry name" value="PROTEIN ADENYLYLTRANSFERASE MNTA-RELATED"/>
    <property type="match status" value="1"/>
</dbReference>
<dbReference type="Gene3D" id="3.30.460.10">
    <property type="entry name" value="Beta Polymerase, domain 2"/>
    <property type="match status" value="1"/>
</dbReference>
<reference evidence="2 3" key="1">
    <citation type="submission" date="2017-09" db="EMBL/GenBank/DDBJ databases">
        <title>Depth-based differentiation of microbial function through sediment-hosted aquifers and enrichment of novel symbionts in the deep terrestrial subsurface.</title>
        <authorList>
            <person name="Probst A.J."/>
            <person name="Ladd B."/>
            <person name="Jarett J.K."/>
            <person name="Geller-Mcgrath D.E."/>
            <person name="Sieber C.M."/>
            <person name="Emerson J.B."/>
            <person name="Anantharaman K."/>
            <person name="Thomas B.C."/>
            <person name="Malmstrom R."/>
            <person name="Stieglmeier M."/>
            <person name="Klingl A."/>
            <person name="Woyke T."/>
            <person name="Ryan C.M."/>
            <person name="Banfield J.F."/>
        </authorList>
    </citation>
    <scope>NUCLEOTIDE SEQUENCE [LARGE SCALE GENOMIC DNA]</scope>
    <source>
        <strain evidence="2">CG07_land_8_20_14_0_80_42_15</strain>
    </source>
</reference>
<dbReference type="InterPro" id="IPR043519">
    <property type="entry name" value="NT_sf"/>
</dbReference>
<gene>
    <name evidence="2" type="ORF">COS99_08720</name>
</gene>
<dbReference type="EMBL" id="PEWV01000078">
    <property type="protein sequence ID" value="PIU40810.1"/>
    <property type="molecule type" value="Genomic_DNA"/>
</dbReference>
<evidence type="ECO:0000259" key="1">
    <source>
        <dbReference type="Pfam" id="PF01909"/>
    </source>
</evidence>
<proteinExistence type="predicted"/>
<evidence type="ECO:0000313" key="3">
    <source>
        <dbReference type="Proteomes" id="UP000230052"/>
    </source>
</evidence>
<dbReference type="GO" id="GO:0016779">
    <property type="term" value="F:nucleotidyltransferase activity"/>
    <property type="evidence" value="ECO:0007669"/>
    <property type="project" value="InterPro"/>
</dbReference>
<dbReference type="AlphaFoldDB" id="A0A2J0KWL2"/>
<organism evidence="2 3">
    <name type="scientific">Candidatus Aquitaenariimonas noxiae</name>
    <dbReference type="NCBI Taxonomy" id="1974741"/>
    <lineage>
        <taxon>Bacteria</taxon>
        <taxon>Pseudomonadati</taxon>
        <taxon>Candidatus Omnitrophota</taxon>
        <taxon>Candidatus Aquitaenariimonas</taxon>
    </lineage>
</organism>
<dbReference type="InterPro" id="IPR002934">
    <property type="entry name" value="Polymerase_NTP_transf_dom"/>
</dbReference>
<dbReference type="InterPro" id="IPR052548">
    <property type="entry name" value="Type_VII_TA_antitoxin"/>
</dbReference>
<protein>
    <recommendedName>
        <fullName evidence="1">Polymerase nucleotidyl transferase domain-containing protein</fullName>
    </recommendedName>
</protein>
<feature type="domain" description="Polymerase nucleotidyl transferase" evidence="1">
    <location>
        <begin position="31"/>
        <end position="107"/>
    </location>
</feature>
<comment type="caution">
    <text evidence="2">The sequence shown here is derived from an EMBL/GenBank/DDBJ whole genome shotgun (WGS) entry which is preliminary data.</text>
</comment>
<dbReference type="Pfam" id="PF01909">
    <property type="entry name" value="NTP_transf_2"/>
    <property type="match status" value="1"/>
</dbReference>
<accession>A0A2J0KWL2</accession>
<name>A0A2J0KWL2_9BACT</name>
<dbReference type="SUPFAM" id="SSF81301">
    <property type="entry name" value="Nucleotidyltransferase"/>
    <property type="match status" value="1"/>
</dbReference>
<dbReference type="CDD" id="cd05403">
    <property type="entry name" value="NT_KNTase_like"/>
    <property type="match status" value="1"/>
</dbReference>
<evidence type="ECO:0000313" key="2">
    <source>
        <dbReference type="EMBL" id="PIU40810.1"/>
    </source>
</evidence>